<dbReference type="VEuPathDB" id="TriTrypDB:BSAL_48975"/>
<feature type="compositionally biased region" description="Basic residues" evidence="2">
    <location>
        <begin position="149"/>
        <end position="161"/>
    </location>
</feature>
<keyword evidence="1" id="KW-0175">Coiled coil</keyword>
<name>A0A0S4IH47_BODSA</name>
<sequence>MRFATAVNVCAIVLFVAAVCVKGVVAEGADVTPDATVNAMNMKQLRAALSDRGINCDGCSEKSEYRSRLLANWDLPVKKAPTPPPQQPSKEEDPTALDPDLLEQLRSSARKQKREKDDLKAKLRKAGINAEMFDGNDLEGILGGMEGRKKGKKNNRGGSAKKGKDDDGMPSFASFAKQKKAAEAEDDGDISDEL</sequence>
<evidence type="ECO:0000313" key="5">
    <source>
        <dbReference type="Proteomes" id="UP000051952"/>
    </source>
</evidence>
<reference evidence="5" key="1">
    <citation type="submission" date="2015-09" db="EMBL/GenBank/DDBJ databases">
        <authorList>
            <consortium name="Pathogen Informatics"/>
        </authorList>
    </citation>
    <scope>NUCLEOTIDE SEQUENCE [LARGE SCALE GENOMIC DNA]</scope>
    <source>
        <strain evidence="5">Lake Konstanz</strain>
    </source>
</reference>
<dbReference type="OrthoDB" id="5597848at2759"/>
<dbReference type="InterPro" id="IPR036361">
    <property type="entry name" value="SAP_dom_sf"/>
</dbReference>
<keyword evidence="3" id="KW-0732">Signal</keyword>
<feature type="signal peptide" evidence="3">
    <location>
        <begin position="1"/>
        <end position="26"/>
    </location>
</feature>
<organism evidence="4 5">
    <name type="scientific">Bodo saltans</name>
    <name type="common">Flagellated protozoan</name>
    <dbReference type="NCBI Taxonomy" id="75058"/>
    <lineage>
        <taxon>Eukaryota</taxon>
        <taxon>Discoba</taxon>
        <taxon>Euglenozoa</taxon>
        <taxon>Kinetoplastea</taxon>
        <taxon>Metakinetoplastina</taxon>
        <taxon>Eubodonida</taxon>
        <taxon>Bodonidae</taxon>
        <taxon>Bodo</taxon>
    </lineage>
</organism>
<dbReference type="Proteomes" id="UP000051952">
    <property type="component" value="Unassembled WGS sequence"/>
</dbReference>
<evidence type="ECO:0000313" key="4">
    <source>
        <dbReference type="EMBL" id="CUE55402.1"/>
    </source>
</evidence>
<protein>
    <submittedName>
        <fullName evidence="4">Membrane-associated protein, putative</fullName>
    </submittedName>
</protein>
<dbReference type="Gene3D" id="1.10.720.30">
    <property type="entry name" value="SAP domain"/>
    <property type="match status" value="1"/>
</dbReference>
<dbReference type="EMBL" id="CYKH01000001">
    <property type="protein sequence ID" value="CUE55402.1"/>
    <property type="molecule type" value="Genomic_DNA"/>
</dbReference>
<evidence type="ECO:0000256" key="2">
    <source>
        <dbReference type="SAM" id="MobiDB-lite"/>
    </source>
</evidence>
<gene>
    <name evidence="4" type="ORF">BSAL_48975</name>
</gene>
<feature type="region of interest" description="Disordered" evidence="2">
    <location>
        <begin position="135"/>
        <end position="194"/>
    </location>
</feature>
<keyword evidence="5" id="KW-1185">Reference proteome</keyword>
<feature type="compositionally biased region" description="Acidic residues" evidence="2">
    <location>
        <begin position="184"/>
        <end position="194"/>
    </location>
</feature>
<evidence type="ECO:0000256" key="1">
    <source>
        <dbReference type="SAM" id="Coils"/>
    </source>
</evidence>
<accession>A0A0S4IH47</accession>
<evidence type="ECO:0000256" key="3">
    <source>
        <dbReference type="SAM" id="SignalP"/>
    </source>
</evidence>
<dbReference type="SUPFAM" id="SSF68906">
    <property type="entry name" value="SAP domain"/>
    <property type="match status" value="1"/>
</dbReference>
<dbReference type="AlphaFoldDB" id="A0A0S4IH47"/>
<feature type="coiled-coil region" evidence="1">
    <location>
        <begin position="102"/>
        <end position="129"/>
    </location>
</feature>
<feature type="region of interest" description="Disordered" evidence="2">
    <location>
        <begin position="76"/>
        <end position="102"/>
    </location>
</feature>
<feature type="chain" id="PRO_5006621252" evidence="3">
    <location>
        <begin position="27"/>
        <end position="194"/>
    </location>
</feature>
<proteinExistence type="predicted"/>